<name>A0ABV7D320_9PROT</name>
<dbReference type="EMBL" id="JBHRSL010000003">
    <property type="protein sequence ID" value="MFC3051527.1"/>
    <property type="molecule type" value="Genomic_DNA"/>
</dbReference>
<evidence type="ECO:0000256" key="4">
    <source>
        <dbReference type="ARBA" id="ARBA00022989"/>
    </source>
</evidence>
<dbReference type="Proteomes" id="UP001595444">
    <property type="component" value="Unassembled WGS sequence"/>
</dbReference>
<protein>
    <submittedName>
        <fullName evidence="7">APC family permease</fullName>
    </submittedName>
</protein>
<comment type="subcellular location">
    <subcellularLocation>
        <location evidence="1">Cell membrane</location>
        <topology evidence="1">Multi-pass membrane protein</topology>
    </subcellularLocation>
</comment>
<keyword evidence="4 6" id="KW-1133">Transmembrane helix</keyword>
<evidence type="ECO:0000256" key="5">
    <source>
        <dbReference type="ARBA" id="ARBA00023136"/>
    </source>
</evidence>
<sequence>MAKLKQGMSLQDVVALGISAAVGVSIFSVIAPATALAGPGILVAFGLAAIPMIIFAVLYAFLSSADPRTGASYYWPTEYVHPYVGFLVCWLRILGSAGALNIMATVFADYLQSILSIDRITVVFSLLTLFLIINVAGVSVAGGAARLLTAIKLVVLSGFIAVGLTFVDTQNFYPVLPHGTLGVVAALPLLVGLFSGIESATEAGEEVRDSKRVIGQGLGIATGISMFVYLGVTIVSIGVLGSIDVGNSRAPLAEAAAAFGYSWSGALFVITALVSIAAAINAQFLMFMRFLFAMGRDGALPKVLGKVHSRWGTPWVSAIAVYLSALVSLALPTSLVFLFLAVNIPTILKYAFNCFSAMGMMERRPDLYERAAFKMRPSVVKALAWAGIICAGLLFFAGLEADWRAYVVLLFWALIGTVYWVIKKKL</sequence>
<keyword evidence="5 6" id="KW-0472">Membrane</keyword>
<feature type="transmembrane region" description="Helical" evidence="6">
    <location>
        <begin position="263"/>
        <end position="292"/>
    </location>
</feature>
<feature type="transmembrane region" description="Helical" evidence="6">
    <location>
        <begin position="218"/>
        <end position="243"/>
    </location>
</feature>
<evidence type="ECO:0000256" key="2">
    <source>
        <dbReference type="ARBA" id="ARBA00022475"/>
    </source>
</evidence>
<proteinExistence type="predicted"/>
<dbReference type="Pfam" id="PF13520">
    <property type="entry name" value="AA_permease_2"/>
    <property type="match status" value="1"/>
</dbReference>
<dbReference type="RefSeq" id="WP_194214269.1">
    <property type="nucleotide sequence ID" value="NZ_CP061205.1"/>
</dbReference>
<feature type="transmembrane region" description="Helical" evidence="6">
    <location>
        <begin position="337"/>
        <end position="358"/>
    </location>
</feature>
<dbReference type="InterPro" id="IPR002293">
    <property type="entry name" value="AA/rel_permease1"/>
</dbReference>
<feature type="transmembrane region" description="Helical" evidence="6">
    <location>
        <begin position="120"/>
        <end position="140"/>
    </location>
</feature>
<dbReference type="InterPro" id="IPR050367">
    <property type="entry name" value="APC_superfamily"/>
</dbReference>
<feature type="transmembrane region" description="Helical" evidence="6">
    <location>
        <begin position="83"/>
        <end position="108"/>
    </location>
</feature>
<dbReference type="PANTHER" id="PTHR42770:SF7">
    <property type="entry name" value="MEMBRANE PROTEIN"/>
    <property type="match status" value="1"/>
</dbReference>
<evidence type="ECO:0000313" key="8">
    <source>
        <dbReference type="Proteomes" id="UP001595444"/>
    </source>
</evidence>
<evidence type="ECO:0000256" key="6">
    <source>
        <dbReference type="SAM" id="Phobius"/>
    </source>
</evidence>
<feature type="transmembrane region" description="Helical" evidence="6">
    <location>
        <begin position="147"/>
        <end position="167"/>
    </location>
</feature>
<dbReference type="PANTHER" id="PTHR42770">
    <property type="entry name" value="AMINO ACID TRANSPORTER-RELATED"/>
    <property type="match status" value="1"/>
</dbReference>
<feature type="transmembrane region" description="Helical" evidence="6">
    <location>
        <begin position="41"/>
        <end position="62"/>
    </location>
</feature>
<organism evidence="7 8">
    <name type="scientific">Kordiimonas pumila</name>
    <dbReference type="NCBI Taxonomy" id="2161677"/>
    <lineage>
        <taxon>Bacteria</taxon>
        <taxon>Pseudomonadati</taxon>
        <taxon>Pseudomonadota</taxon>
        <taxon>Alphaproteobacteria</taxon>
        <taxon>Kordiimonadales</taxon>
        <taxon>Kordiimonadaceae</taxon>
        <taxon>Kordiimonas</taxon>
    </lineage>
</organism>
<feature type="transmembrane region" description="Helical" evidence="6">
    <location>
        <begin position="379"/>
        <end position="397"/>
    </location>
</feature>
<accession>A0ABV7D320</accession>
<feature type="transmembrane region" description="Helical" evidence="6">
    <location>
        <begin position="12"/>
        <end position="35"/>
    </location>
</feature>
<keyword evidence="3 6" id="KW-0812">Transmembrane</keyword>
<feature type="transmembrane region" description="Helical" evidence="6">
    <location>
        <begin position="313"/>
        <end position="331"/>
    </location>
</feature>
<reference evidence="8" key="1">
    <citation type="journal article" date="2019" name="Int. J. Syst. Evol. Microbiol.">
        <title>The Global Catalogue of Microorganisms (GCM) 10K type strain sequencing project: providing services to taxonomists for standard genome sequencing and annotation.</title>
        <authorList>
            <consortium name="The Broad Institute Genomics Platform"/>
            <consortium name="The Broad Institute Genome Sequencing Center for Infectious Disease"/>
            <person name="Wu L."/>
            <person name="Ma J."/>
        </authorList>
    </citation>
    <scope>NUCLEOTIDE SEQUENCE [LARGE SCALE GENOMIC DNA]</scope>
    <source>
        <strain evidence="8">KCTC 62164</strain>
    </source>
</reference>
<gene>
    <name evidence="7" type="ORF">ACFOKA_06400</name>
</gene>
<dbReference type="Gene3D" id="1.20.1740.10">
    <property type="entry name" value="Amino acid/polyamine transporter I"/>
    <property type="match status" value="1"/>
</dbReference>
<keyword evidence="2" id="KW-1003">Cell membrane</keyword>
<feature type="transmembrane region" description="Helical" evidence="6">
    <location>
        <begin position="403"/>
        <end position="422"/>
    </location>
</feature>
<keyword evidence="8" id="KW-1185">Reference proteome</keyword>
<dbReference type="PIRSF" id="PIRSF006060">
    <property type="entry name" value="AA_transporter"/>
    <property type="match status" value="1"/>
</dbReference>
<evidence type="ECO:0000313" key="7">
    <source>
        <dbReference type="EMBL" id="MFC3051527.1"/>
    </source>
</evidence>
<evidence type="ECO:0000256" key="3">
    <source>
        <dbReference type="ARBA" id="ARBA00022692"/>
    </source>
</evidence>
<feature type="transmembrane region" description="Helical" evidence="6">
    <location>
        <begin position="179"/>
        <end position="197"/>
    </location>
</feature>
<comment type="caution">
    <text evidence="7">The sequence shown here is derived from an EMBL/GenBank/DDBJ whole genome shotgun (WGS) entry which is preliminary data.</text>
</comment>
<evidence type="ECO:0000256" key="1">
    <source>
        <dbReference type="ARBA" id="ARBA00004651"/>
    </source>
</evidence>